<keyword evidence="1" id="KW-0378">Hydrolase</keyword>
<protein>
    <recommendedName>
        <fullName evidence="6">DEAD/DEAH box helicase</fullName>
    </recommendedName>
</protein>
<evidence type="ECO:0000256" key="1">
    <source>
        <dbReference type="ARBA" id="ARBA00022801"/>
    </source>
</evidence>
<dbReference type="InterPro" id="IPR027417">
    <property type="entry name" value="P-loop_NTPase"/>
</dbReference>
<evidence type="ECO:0000313" key="4">
    <source>
        <dbReference type="EMBL" id="QNR70484.1"/>
    </source>
</evidence>
<sequence length="579" mass="65667">MLEITKVSADGEDFLKIKVINKGTAPLDARDIATIISIEGWQKSERDALTYALPFSKAEELYQKTRDLMVVWKSEGDNMGALSTGISTDYIPKDYTIPYTPKIPLRPHQIQAFNLMVQRDGLLIADQEGVGKTPPVLCSHDAKIQMGVAKWGLFLTKAALTYDVRNQARRFTDMNVVVISGDTKKRIDMYYELEKAENVDLVVMSYELYRKDLEHIRAVHKVKPFSIMYCDEMHKAKNLTKSQIGKAIHEIHTEQRYAITATPIINELVDAYNIFAWLGALKYSWEAFMRKFCILDGFGRVLQYKNVSEFKTVLQTNMLRRLKTQVLTDLPPVVSKQVHVELTSPQKKLYKKVEEADEKVEFEDLDFEDVPSELAKYARLMQVAESTEIVGGVEGTKGSAKLAQMEELLAEIVERGEKVVVFSRSKRFTLLMYNHFQQYNPAIMTGDISSQAKDGQDTSERQIQVDKFQEDESCKVIFCCEAAAREGWTGTAANNVIFTSKPWSPAYVSQCVGRVFRFGQDGGVTGTINVYSLIARDTIDEQIEKLLAEKQFTIESAVEQPMGTKEVLSILRRDRDDVA</sequence>
<dbReference type="GO" id="GO:0016787">
    <property type="term" value="F:hydrolase activity"/>
    <property type="evidence" value="ECO:0007669"/>
    <property type="project" value="UniProtKB-KW"/>
</dbReference>
<dbReference type="RefSeq" id="WP_190299791.1">
    <property type="nucleotide sequence ID" value="NZ_CP061173.1"/>
</dbReference>
<reference evidence="4 5" key="1">
    <citation type="submission" date="2020-09" db="EMBL/GenBank/DDBJ databases">
        <title>Characterization of Paenibacillus peoriae strain ZF390 with broad-spectrum antimicrobial activity as a potential biocontrol agent.</title>
        <authorList>
            <person name="Li L."/>
            <person name="Zhao Y."/>
            <person name="Li B."/>
            <person name="Xie X."/>
        </authorList>
    </citation>
    <scope>NUCLEOTIDE SEQUENCE [LARGE SCALE GENOMIC DNA]</scope>
    <source>
        <strain evidence="4 5">ZF390</strain>
        <plasmid evidence="4 5">pPlas1</plasmid>
    </source>
</reference>
<dbReference type="PROSITE" id="PS51192">
    <property type="entry name" value="HELICASE_ATP_BIND_1"/>
    <property type="match status" value="1"/>
</dbReference>
<geneLocation type="plasmid" evidence="4 5">
    <name>pPlas1</name>
</geneLocation>
<organism evidence="4 5">
    <name type="scientific">Paenibacillus peoriae</name>
    <dbReference type="NCBI Taxonomy" id="59893"/>
    <lineage>
        <taxon>Bacteria</taxon>
        <taxon>Bacillati</taxon>
        <taxon>Bacillota</taxon>
        <taxon>Bacilli</taxon>
        <taxon>Bacillales</taxon>
        <taxon>Paenibacillaceae</taxon>
        <taxon>Paenibacillus</taxon>
    </lineage>
</organism>
<dbReference type="GO" id="GO:0031297">
    <property type="term" value="P:replication fork processing"/>
    <property type="evidence" value="ECO:0007669"/>
    <property type="project" value="TreeGrafter"/>
</dbReference>
<dbReference type="InterPro" id="IPR000330">
    <property type="entry name" value="SNF2_N"/>
</dbReference>
<evidence type="ECO:0008006" key="6">
    <source>
        <dbReference type="Google" id="ProtNLM"/>
    </source>
</evidence>
<dbReference type="CDD" id="cd18793">
    <property type="entry name" value="SF2_C_SNF"/>
    <property type="match status" value="1"/>
</dbReference>
<dbReference type="GO" id="GO:0005524">
    <property type="term" value="F:ATP binding"/>
    <property type="evidence" value="ECO:0007669"/>
    <property type="project" value="InterPro"/>
</dbReference>
<dbReference type="InterPro" id="IPR038718">
    <property type="entry name" value="SNF2-like_sf"/>
</dbReference>
<dbReference type="Proteomes" id="UP000516384">
    <property type="component" value="Plasmid pPlas1"/>
</dbReference>
<dbReference type="InterPro" id="IPR049730">
    <property type="entry name" value="SNF2/RAD54-like_C"/>
</dbReference>
<dbReference type="Pfam" id="PF00176">
    <property type="entry name" value="SNF2-rel_dom"/>
    <property type="match status" value="1"/>
</dbReference>
<accession>A0A7H0YHC6</accession>
<dbReference type="SMART" id="SM00490">
    <property type="entry name" value="HELICc"/>
    <property type="match status" value="1"/>
</dbReference>
<dbReference type="SMART" id="SM00487">
    <property type="entry name" value="DEXDc"/>
    <property type="match status" value="1"/>
</dbReference>
<evidence type="ECO:0000259" key="3">
    <source>
        <dbReference type="PROSITE" id="PS51194"/>
    </source>
</evidence>
<dbReference type="Pfam" id="PF00271">
    <property type="entry name" value="Helicase_C"/>
    <property type="match status" value="1"/>
</dbReference>
<dbReference type="PROSITE" id="PS51194">
    <property type="entry name" value="HELICASE_CTER"/>
    <property type="match status" value="1"/>
</dbReference>
<dbReference type="Gene3D" id="3.40.50.10810">
    <property type="entry name" value="Tandem AAA-ATPase domain"/>
    <property type="match status" value="1"/>
</dbReference>
<dbReference type="SUPFAM" id="SSF52540">
    <property type="entry name" value="P-loop containing nucleoside triphosphate hydrolases"/>
    <property type="match status" value="2"/>
</dbReference>
<dbReference type="AlphaFoldDB" id="A0A7H0YHC6"/>
<keyword evidence="4" id="KW-0614">Plasmid</keyword>
<feature type="domain" description="Helicase C-terminal" evidence="3">
    <location>
        <begin position="404"/>
        <end position="568"/>
    </location>
</feature>
<dbReference type="PANTHER" id="PTHR45766:SF6">
    <property type="entry name" value="SWI_SNF-RELATED MATRIX-ASSOCIATED ACTIN-DEPENDENT REGULATOR OF CHROMATIN SUBFAMILY A-LIKE PROTEIN 1"/>
    <property type="match status" value="1"/>
</dbReference>
<gene>
    <name evidence="4" type="ORF">IAQ67_28660</name>
</gene>
<dbReference type="EMBL" id="CP061173">
    <property type="protein sequence ID" value="QNR70484.1"/>
    <property type="molecule type" value="Genomic_DNA"/>
</dbReference>
<proteinExistence type="predicted"/>
<feature type="domain" description="Helicase ATP-binding" evidence="2">
    <location>
        <begin position="159"/>
        <end position="281"/>
    </location>
</feature>
<dbReference type="GO" id="GO:0006281">
    <property type="term" value="P:DNA repair"/>
    <property type="evidence" value="ECO:0007669"/>
    <property type="project" value="TreeGrafter"/>
</dbReference>
<evidence type="ECO:0000259" key="2">
    <source>
        <dbReference type="PROSITE" id="PS51192"/>
    </source>
</evidence>
<dbReference type="InterPro" id="IPR001650">
    <property type="entry name" value="Helicase_C-like"/>
</dbReference>
<name>A0A7H0YHC6_9BACL</name>
<evidence type="ECO:0000313" key="5">
    <source>
        <dbReference type="Proteomes" id="UP000516384"/>
    </source>
</evidence>
<dbReference type="PANTHER" id="PTHR45766">
    <property type="entry name" value="DNA ANNEALING HELICASE AND ENDONUCLEASE ZRANB3 FAMILY MEMBER"/>
    <property type="match status" value="1"/>
</dbReference>
<dbReference type="Gene3D" id="3.40.50.300">
    <property type="entry name" value="P-loop containing nucleotide triphosphate hydrolases"/>
    <property type="match status" value="1"/>
</dbReference>
<dbReference type="InterPro" id="IPR014001">
    <property type="entry name" value="Helicase_ATP-bd"/>
</dbReference>